<comment type="caution">
    <text evidence="1">The sequence shown here is derived from an EMBL/GenBank/DDBJ whole genome shotgun (WGS) entry which is preliminary data.</text>
</comment>
<organism evidence="1 2">
    <name type="scientific">Candidatus Acutalibacter pullicola</name>
    <dbReference type="NCBI Taxonomy" id="2838417"/>
    <lineage>
        <taxon>Bacteria</taxon>
        <taxon>Bacillati</taxon>
        <taxon>Bacillota</taxon>
        <taxon>Clostridia</taxon>
        <taxon>Eubacteriales</taxon>
        <taxon>Acutalibacteraceae</taxon>
        <taxon>Acutalibacter</taxon>
    </lineage>
</organism>
<dbReference type="AlphaFoldDB" id="A0A9D2MTE2"/>
<dbReference type="GO" id="GO:0019441">
    <property type="term" value="P:L-tryptophan catabolic process to kynurenine"/>
    <property type="evidence" value="ECO:0007669"/>
    <property type="project" value="InterPro"/>
</dbReference>
<dbReference type="Pfam" id="PF04199">
    <property type="entry name" value="Cyclase"/>
    <property type="match status" value="1"/>
</dbReference>
<dbReference type="GO" id="GO:0004061">
    <property type="term" value="F:arylformamidase activity"/>
    <property type="evidence" value="ECO:0007669"/>
    <property type="project" value="InterPro"/>
</dbReference>
<sequence>MREPGKLVDISRGLFGAPVFPGDPVPEKQPVSQIAQGASYNLTRVSLGSHGGTHMDAPCHFLPQGASIDQVELFRCVGPCQVVRASGRLGVPWVKSLGELAGKRLLVQGEVELSLEAAEELARQGLYLLGVEGMTVGPLSDPGPVHRALLGAQVALLESCDLSGVEPGRYFLAAQPLKWEGLDGAPVRAVLLQEEEEKEESL</sequence>
<dbReference type="InterPro" id="IPR007325">
    <property type="entry name" value="KFase/CYL"/>
</dbReference>
<evidence type="ECO:0000313" key="1">
    <source>
        <dbReference type="EMBL" id="HJB97208.1"/>
    </source>
</evidence>
<reference evidence="1" key="2">
    <citation type="submission" date="2021-04" db="EMBL/GenBank/DDBJ databases">
        <authorList>
            <person name="Gilroy R."/>
        </authorList>
    </citation>
    <scope>NUCLEOTIDE SEQUENCE</scope>
    <source>
        <strain evidence="1">CHK185-1770</strain>
    </source>
</reference>
<dbReference type="SUPFAM" id="SSF102198">
    <property type="entry name" value="Putative cyclase"/>
    <property type="match status" value="1"/>
</dbReference>
<dbReference type="PANTHER" id="PTHR31118:SF12">
    <property type="entry name" value="CYCLASE-LIKE PROTEIN 2"/>
    <property type="match status" value="1"/>
</dbReference>
<proteinExistence type="predicted"/>
<dbReference type="Gene3D" id="3.50.30.50">
    <property type="entry name" value="Putative cyclase"/>
    <property type="match status" value="2"/>
</dbReference>
<gene>
    <name evidence="1" type="ORF">H9710_01375</name>
</gene>
<dbReference type="PANTHER" id="PTHR31118">
    <property type="entry name" value="CYCLASE-LIKE PROTEIN 2"/>
    <property type="match status" value="1"/>
</dbReference>
<dbReference type="InterPro" id="IPR037175">
    <property type="entry name" value="KFase_sf"/>
</dbReference>
<dbReference type="Proteomes" id="UP000826793">
    <property type="component" value="Unassembled WGS sequence"/>
</dbReference>
<reference evidence="1" key="1">
    <citation type="journal article" date="2021" name="PeerJ">
        <title>Extensive microbial diversity within the chicken gut microbiome revealed by metagenomics and culture.</title>
        <authorList>
            <person name="Gilroy R."/>
            <person name="Ravi A."/>
            <person name="Getino M."/>
            <person name="Pursley I."/>
            <person name="Horton D.L."/>
            <person name="Alikhan N.F."/>
            <person name="Baker D."/>
            <person name="Gharbi K."/>
            <person name="Hall N."/>
            <person name="Watson M."/>
            <person name="Adriaenssens E.M."/>
            <person name="Foster-Nyarko E."/>
            <person name="Jarju S."/>
            <person name="Secka A."/>
            <person name="Antonio M."/>
            <person name="Oren A."/>
            <person name="Chaudhuri R.R."/>
            <person name="La Ragione R."/>
            <person name="Hildebrand F."/>
            <person name="Pallen M.J."/>
        </authorList>
    </citation>
    <scope>NUCLEOTIDE SEQUENCE</scope>
    <source>
        <strain evidence="1">CHK185-1770</strain>
    </source>
</reference>
<name>A0A9D2MTE2_9FIRM</name>
<protein>
    <submittedName>
        <fullName evidence="1">Cyclase family protein</fullName>
    </submittedName>
</protein>
<dbReference type="EMBL" id="DWXG01000009">
    <property type="protein sequence ID" value="HJB97208.1"/>
    <property type="molecule type" value="Genomic_DNA"/>
</dbReference>
<evidence type="ECO:0000313" key="2">
    <source>
        <dbReference type="Proteomes" id="UP000826793"/>
    </source>
</evidence>
<accession>A0A9D2MTE2</accession>